<reference evidence="1 2" key="1">
    <citation type="journal article" date="2019" name="Sci. Rep.">
        <title>Orb-weaving spider Araneus ventricosus genome elucidates the spidroin gene catalogue.</title>
        <authorList>
            <person name="Kono N."/>
            <person name="Nakamura H."/>
            <person name="Ohtoshi R."/>
            <person name="Moran D.A.P."/>
            <person name="Shinohara A."/>
            <person name="Yoshida Y."/>
            <person name="Fujiwara M."/>
            <person name="Mori M."/>
            <person name="Tomita M."/>
            <person name="Arakawa K."/>
        </authorList>
    </citation>
    <scope>NUCLEOTIDE SEQUENCE [LARGE SCALE GENOMIC DNA]</scope>
</reference>
<evidence type="ECO:0000313" key="1">
    <source>
        <dbReference type="EMBL" id="GBM03568.1"/>
    </source>
</evidence>
<dbReference type="EMBL" id="BGPR01000193">
    <property type="protein sequence ID" value="GBM03568.1"/>
    <property type="molecule type" value="Genomic_DNA"/>
</dbReference>
<proteinExistence type="predicted"/>
<sequence>MESRFPAMLVLWLGREFYRRKYGSKSLIMTVTALSIALSSPAIQHCKRNSKVVPVDQHYSSVIQVHVFYSLRHITWNHLVHSSISPLVIEISRKGSHFLEFSICRQRRQVPKMVAKVRSPGLPAVSHPILTPVKLSTQT</sequence>
<protein>
    <submittedName>
        <fullName evidence="1">Uncharacterized protein</fullName>
    </submittedName>
</protein>
<comment type="caution">
    <text evidence="1">The sequence shown here is derived from an EMBL/GenBank/DDBJ whole genome shotgun (WGS) entry which is preliminary data.</text>
</comment>
<organism evidence="1 2">
    <name type="scientific">Araneus ventricosus</name>
    <name type="common">Orbweaver spider</name>
    <name type="synonym">Epeira ventricosa</name>
    <dbReference type="NCBI Taxonomy" id="182803"/>
    <lineage>
        <taxon>Eukaryota</taxon>
        <taxon>Metazoa</taxon>
        <taxon>Ecdysozoa</taxon>
        <taxon>Arthropoda</taxon>
        <taxon>Chelicerata</taxon>
        <taxon>Arachnida</taxon>
        <taxon>Araneae</taxon>
        <taxon>Araneomorphae</taxon>
        <taxon>Entelegynae</taxon>
        <taxon>Araneoidea</taxon>
        <taxon>Araneidae</taxon>
        <taxon>Araneus</taxon>
    </lineage>
</organism>
<keyword evidence="2" id="KW-1185">Reference proteome</keyword>
<accession>A0A4Y2CIJ2</accession>
<gene>
    <name evidence="1" type="ORF">AVEN_203150_1</name>
</gene>
<evidence type="ECO:0000313" key="2">
    <source>
        <dbReference type="Proteomes" id="UP000499080"/>
    </source>
</evidence>
<dbReference type="AlphaFoldDB" id="A0A4Y2CIJ2"/>
<dbReference type="Proteomes" id="UP000499080">
    <property type="component" value="Unassembled WGS sequence"/>
</dbReference>
<name>A0A4Y2CIJ2_ARAVE</name>